<keyword evidence="1" id="KW-0472">Membrane</keyword>
<reference evidence="2 3" key="1">
    <citation type="journal article" date="2018" name="Sci. Rep.">
        <title>Genomic signatures of local adaptation to the degree of environmental predictability in rotifers.</title>
        <authorList>
            <person name="Franch-Gras L."/>
            <person name="Hahn C."/>
            <person name="Garcia-Roger E.M."/>
            <person name="Carmona M.J."/>
            <person name="Serra M."/>
            <person name="Gomez A."/>
        </authorList>
    </citation>
    <scope>NUCLEOTIDE SEQUENCE [LARGE SCALE GENOMIC DNA]</scope>
    <source>
        <strain evidence="2">HYR1</strain>
    </source>
</reference>
<protein>
    <submittedName>
        <fullName evidence="2">Uncharacterized protein</fullName>
    </submittedName>
</protein>
<sequence>MNFTTPSKLENFLIQWCYDNVIVIEMTINVILCFIYSSYSNTSTNNINCFPLPIVCSLIV</sequence>
<dbReference type="Proteomes" id="UP000276133">
    <property type="component" value="Unassembled WGS sequence"/>
</dbReference>
<accession>A0A3M7RU95</accession>
<keyword evidence="1" id="KW-1133">Transmembrane helix</keyword>
<comment type="caution">
    <text evidence="2">The sequence shown here is derived from an EMBL/GenBank/DDBJ whole genome shotgun (WGS) entry which is preliminary data.</text>
</comment>
<organism evidence="2 3">
    <name type="scientific">Brachionus plicatilis</name>
    <name type="common">Marine rotifer</name>
    <name type="synonym">Brachionus muelleri</name>
    <dbReference type="NCBI Taxonomy" id="10195"/>
    <lineage>
        <taxon>Eukaryota</taxon>
        <taxon>Metazoa</taxon>
        <taxon>Spiralia</taxon>
        <taxon>Gnathifera</taxon>
        <taxon>Rotifera</taxon>
        <taxon>Eurotatoria</taxon>
        <taxon>Monogononta</taxon>
        <taxon>Pseudotrocha</taxon>
        <taxon>Ploima</taxon>
        <taxon>Brachionidae</taxon>
        <taxon>Brachionus</taxon>
    </lineage>
</organism>
<proteinExistence type="predicted"/>
<gene>
    <name evidence="2" type="ORF">BpHYR1_027795</name>
</gene>
<dbReference type="EMBL" id="REGN01002592">
    <property type="protein sequence ID" value="RNA27143.1"/>
    <property type="molecule type" value="Genomic_DNA"/>
</dbReference>
<keyword evidence="3" id="KW-1185">Reference proteome</keyword>
<evidence type="ECO:0000313" key="3">
    <source>
        <dbReference type="Proteomes" id="UP000276133"/>
    </source>
</evidence>
<keyword evidence="1" id="KW-0812">Transmembrane</keyword>
<evidence type="ECO:0000256" key="1">
    <source>
        <dbReference type="SAM" id="Phobius"/>
    </source>
</evidence>
<feature type="transmembrane region" description="Helical" evidence="1">
    <location>
        <begin position="21"/>
        <end position="39"/>
    </location>
</feature>
<evidence type="ECO:0000313" key="2">
    <source>
        <dbReference type="EMBL" id="RNA27143.1"/>
    </source>
</evidence>
<name>A0A3M7RU95_BRAPC</name>
<dbReference type="AlphaFoldDB" id="A0A3M7RU95"/>